<dbReference type="EMBL" id="KP793107">
    <property type="protein sequence ID" value="ALM63391.1"/>
    <property type="molecule type" value="Genomic_DNA"/>
</dbReference>
<proteinExistence type="predicted"/>
<evidence type="ECO:0000313" key="2">
    <source>
        <dbReference type="Proteomes" id="UP000225394"/>
    </source>
</evidence>
<protein>
    <submittedName>
        <fullName evidence="1">Uncharacterized protein</fullName>
    </submittedName>
</protein>
<name>A0A126H9Y2_9CAUD</name>
<gene>
    <name evidence="1" type="ORF">PhiD18_45</name>
</gene>
<organism evidence="1 2">
    <name type="scientific">Lactococcus phage 936 group phage PhiD.18</name>
    <dbReference type="NCBI Taxonomy" id="1636575"/>
    <lineage>
        <taxon>Viruses</taxon>
        <taxon>Duplodnaviria</taxon>
        <taxon>Heunggongvirae</taxon>
        <taxon>Uroviricota</taxon>
        <taxon>Caudoviricetes</taxon>
        <taxon>Skunavirus</taxon>
        <taxon>Skunavirus i0139</taxon>
    </lineage>
</organism>
<evidence type="ECO:0000313" key="1">
    <source>
        <dbReference type="EMBL" id="ALM63391.1"/>
    </source>
</evidence>
<reference evidence="1 2" key="1">
    <citation type="journal article" date="2016" name="Sci. Rep.">
        <title>Comparative genomics and functional analysis of the 936 group of lactococcal Siphoviridae phages.</title>
        <authorList>
            <person name="Murphy J."/>
            <person name="Bottacini F."/>
            <person name="Mahony J."/>
            <person name="Kelleher P."/>
            <person name="Neve H."/>
            <person name="Zomer A."/>
            <person name="Nauta A."/>
            <person name="van Sinderen D."/>
        </authorList>
    </citation>
    <scope>NUCLEOTIDE SEQUENCE [LARGE SCALE GENOMIC DNA]</scope>
</reference>
<dbReference type="Proteomes" id="UP000225394">
    <property type="component" value="Segment"/>
</dbReference>
<accession>A0A126H9Y2</accession>
<sequence>MTKRKEIYVYGGGECWSIAPSDSLSLYHDDIYGDTYENRKYYWKLVESEPMEATSDKAQTAKHLK</sequence>